<dbReference type="PANTHER" id="PTHR47277">
    <property type="entry name" value="CHROMOBOX PROTEIN HOMOLOG 7"/>
    <property type="match status" value="1"/>
</dbReference>
<sequence length="129" mass="13925">MELSSIGDQVFAVESITKKRVRKGTVEYLLKWQGWPPKYSTWEPEDNILDPRLVLALRGESGEGQSSGVSQERSQTPEAPAAERFPYGPPQRSQDARQAPAPLASLPHAVHEHGRGAGVPAAQLGGGTD</sequence>
<proteinExistence type="predicted"/>
<feature type="compositionally biased region" description="Low complexity" evidence="6">
    <location>
        <begin position="63"/>
        <end position="74"/>
    </location>
</feature>
<dbReference type="PRINTS" id="PR00504">
    <property type="entry name" value="CHROMODOMAIN"/>
</dbReference>
<dbReference type="Pfam" id="PF00385">
    <property type="entry name" value="Chromo"/>
    <property type="match status" value="1"/>
</dbReference>
<evidence type="ECO:0000313" key="8">
    <source>
        <dbReference type="EMBL" id="KAF6720083.1"/>
    </source>
</evidence>
<dbReference type="SMART" id="SM00298">
    <property type="entry name" value="CHROMO"/>
    <property type="match status" value="1"/>
</dbReference>
<dbReference type="GO" id="GO:0035102">
    <property type="term" value="C:PRC1 complex"/>
    <property type="evidence" value="ECO:0007669"/>
    <property type="project" value="InterPro"/>
</dbReference>
<dbReference type="InterPro" id="IPR016197">
    <property type="entry name" value="Chromo-like_dom_sf"/>
</dbReference>
<organism evidence="8 9">
    <name type="scientific">Oryzias melastigma</name>
    <name type="common">Marine medaka</name>
    <dbReference type="NCBI Taxonomy" id="30732"/>
    <lineage>
        <taxon>Eukaryota</taxon>
        <taxon>Metazoa</taxon>
        <taxon>Chordata</taxon>
        <taxon>Craniata</taxon>
        <taxon>Vertebrata</taxon>
        <taxon>Euteleostomi</taxon>
        <taxon>Actinopterygii</taxon>
        <taxon>Neopterygii</taxon>
        <taxon>Teleostei</taxon>
        <taxon>Neoteleostei</taxon>
        <taxon>Acanthomorphata</taxon>
        <taxon>Ovalentaria</taxon>
        <taxon>Atherinomorphae</taxon>
        <taxon>Beloniformes</taxon>
        <taxon>Adrianichthyidae</taxon>
        <taxon>Oryziinae</taxon>
        <taxon>Oryzias</taxon>
    </lineage>
</organism>
<dbReference type="InterPro" id="IPR023779">
    <property type="entry name" value="Chromodomain_CS"/>
</dbReference>
<name>A0A834C2X9_ORYME</name>
<dbReference type="PROSITE" id="PS00598">
    <property type="entry name" value="CHROMO_1"/>
    <property type="match status" value="1"/>
</dbReference>
<dbReference type="PROSITE" id="PS50013">
    <property type="entry name" value="CHROMO_2"/>
    <property type="match status" value="1"/>
</dbReference>
<evidence type="ECO:0000256" key="4">
    <source>
        <dbReference type="ARBA" id="ARBA00023163"/>
    </source>
</evidence>
<dbReference type="CDD" id="cd18646">
    <property type="entry name" value="CD_Cbx7"/>
    <property type="match status" value="1"/>
</dbReference>
<dbReference type="AlphaFoldDB" id="A0A834C2X9"/>
<dbReference type="InterPro" id="IPR000953">
    <property type="entry name" value="Chromo/chromo_shadow_dom"/>
</dbReference>
<dbReference type="EMBL" id="WKFB01000531">
    <property type="protein sequence ID" value="KAF6720083.1"/>
    <property type="molecule type" value="Genomic_DNA"/>
</dbReference>
<keyword evidence="5" id="KW-0539">Nucleus</keyword>
<evidence type="ECO:0000256" key="1">
    <source>
        <dbReference type="ARBA" id="ARBA00004123"/>
    </source>
</evidence>
<keyword evidence="2" id="KW-0678">Repressor</keyword>
<comment type="subcellular location">
    <subcellularLocation>
        <location evidence="1">Nucleus</location>
    </subcellularLocation>
</comment>
<evidence type="ECO:0000256" key="3">
    <source>
        <dbReference type="ARBA" id="ARBA00023015"/>
    </source>
</evidence>
<dbReference type="FunFam" id="2.40.50.40:FF:000006">
    <property type="entry name" value="Chromobox protein homolog 7"/>
    <property type="match status" value="1"/>
</dbReference>
<reference evidence="8" key="1">
    <citation type="journal article" name="BMC Genomics">
        <title>Long-read sequencing and de novo genome assembly of marine medaka (Oryzias melastigma).</title>
        <authorList>
            <person name="Liang P."/>
            <person name="Saqib H.S.A."/>
            <person name="Ni X."/>
            <person name="Shen Y."/>
        </authorList>
    </citation>
    <scope>NUCLEOTIDE SEQUENCE</scope>
    <source>
        <strain evidence="8">Bigg-433</strain>
    </source>
</reference>
<dbReference type="InterPro" id="IPR043000">
    <property type="entry name" value="CBX7"/>
</dbReference>
<evidence type="ECO:0000256" key="6">
    <source>
        <dbReference type="SAM" id="MobiDB-lite"/>
    </source>
</evidence>
<gene>
    <name evidence="8" type="ORF">FQA47_025409</name>
</gene>
<dbReference type="SUPFAM" id="SSF54160">
    <property type="entry name" value="Chromo domain-like"/>
    <property type="match status" value="1"/>
</dbReference>
<dbReference type="Proteomes" id="UP000646548">
    <property type="component" value="Unassembled WGS sequence"/>
</dbReference>
<dbReference type="Gene3D" id="2.40.50.40">
    <property type="match status" value="1"/>
</dbReference>
<dbReference type="InterPro" id="IPR017984">
    <property type="entry name" value="Chromo_dom_subgr"/>
</dbReference>
<evidence type="ECO:0000313" key="9">
    <source>
        <dbReference type="Proteomes" id="UP000646548"/>
    </source>
</evidence>
<keyword evidence="3" id="KW-0805">Transcription regulation</keyword>
<keyword evidence="4" id="KW-0804">Transcription</keyword>
<feature type="region of interest" description="Disordered" evidence="6">
    <location>
        <begin position="57"/>
        <end position="129"/>
    </location>
</feature>
<evidence type="ECO:0000256" key="2">
    <source>
        <dbReference type="ARBA" id="ARBA00022491"/>
    </source>
</evidence>
<dbReference type="InterPro" id="IPR023780">
    <property type="entry name" value="Chromo_domain"/>
</dbReference>
<evidence type="ECO:0000256" key="5">
    <source>
        <dbReference type="ARBA" id="ARBA00023242"/>
    </source>
</evidence>
<comment type="caution">
    <text evidence="8">The sequence shown here is derived from an EMBL/GenBank/DDBJ whole genome shotgun (WGS) entry which is preliminary data.</text>
</comment>
<protein>
    <submittedName>
        <fullName evidence="8">Chromobox-like protein 7</fullName>
    </submittedName>
</protein>
<dbReference type="GO" id="GO:0000122">
    <property type="term" value="P:negative regulation of transcription by RNA polymerase II"/>
    <property type="evidence" value="ECO:0007669"/>
    <property type="project" value="TreeGrafter"/>
</dbReference>
<dbReference type="PANTHER" id="PTHR47277:SF1">
    <property type="entry name" value="CHROMOBOX PROTEIN HOMOLOG 7"/>
    <property type="match status" value="1"/>
</dbReference>
<feature type="domain" description="Chromo" evidence="7">
    <location>
        <begin position="11"/>
        <end position="54"/>
    </location>
</feature>
<accession>A0A834C2X9</accession>
<evidence type="ECO:0000259" key="7">
    <source>
        <dbReference type="PROSITE" id="PS50013"/>
    </source>
</evidence>